<dbReference type="GO" id="GO:0005886">
    <property type="term" value="C:plasma membrane"/>
    <property type="evidence" value="ECO:0007669"/>
    <property type="project" value="TreeGrafter"/>
</dbReference>
<dbReference type="GO" id="GO:0000155">
    <property type="term" value="F:phosphorelay sensor kinase activity"/>
    <property type="evidence" value="ECO:0007669"/>
    <property type="project" value="TreeGrafter"/>
</dbReference>
<dbReference type="Gene3D" id="1.20.120.160">
    <property type="entry name" value="HPT domain"/>
    <property type="match status" value="1"/>
</dbReference>
<dbReference type="InterPro" id="IPR003594">
    <property type="entry name" value="HATPase_dom"/>
</dbReference>
<evidence type="ECO:0000259" key="7">
    <source>
        <dbReference type="PROSITE" id="PS50110"/>
    </source>
</evidence>
<dbReference type="Pfam" id="PF02518">
    <property type="entry name" value="HATPase_c"/>
    <property type="match status" value="1"/>
</dbReference>
<dbReference type="Gene3D" id="3.30.565.10">
    <property type="entry name" value="Histidine kinase-like ATPase, C-terminal domain"/>
    <property type="match status" value="1"/>
</dbReference>
<feature type="modified residue" description="4-aspartylphosphate" evidence="5">
    <location>
        <position position="293"/>
    </location>
</feature>
<protein>
    <recommendedName>
        <fullName evidence="2">histidine kinase</fullName>
        <ecNumber evidence="2">2.7.13.3</ecNumber>
    </recommendedName>
</protein>
<dbReference type="SUPFAM" id="SSF47226">
    <property type="entry name" value="Histidine-containing phosphotransfer domain, HPT domain"/>
    <property type="match status" value="1"/>
</dbReference>
<dbReference type="InterPro" id="IPR005467">
    <property type="entry name" value="His_kinase_dom"/>
</dbReference>
<organism evidence="8 9">
    <name type="scientific">Actibacterium pelagium</name>
    <dbReference type="NCBI Taxonomy" id="2029103"/>
    <lineage>
        <taxon>Bacteria</taxon>
        <taxon>Pseudomonadati</taxon>
        <taxon>Pseudomonadota</taxon>
        <taxon>Alphaproteobacteria</taxon>
        <taxon>Rhodobacterales</taxon>
        <taxon>Roseobacteraceae</taxon>
        <taxon>Actibacterium</taxon>
    </lineage>
</organism>
<dbReference type="SUPFAM" id="SSF52172">
    <property type="entry name" value="CheY-like"/>
    <property type="match status" value="1"/>
</dbReference>
<comment type="caution">
    <text evidence="8">The sequence shown here is derived from an EMBL/GenBank/DDBJ whole genome shotgun (WGS) entry which is preliminary data.</text>
</comment>
<evidence type="ECO:0000256" key="1">
    <source>
        <dbReference type="ARBA" id="ARBA00000085"/>
    </source>
</evidence>
<proteinExistence type="predicted"/>
<dbReference type="PANTHER" id="PTHR43047:SF72">
    <property type="entry name" value="OSMOSENSING HISTIDINE PROTEIN KINASE SLN1"/>
    <property type="match status" value="1"/>
</dbReference>
<dbReference type="PANTHER" id="PTHR43047">
    <property type="entry name" value="TWO-COMPONENT HISTIDINE PROTEIN KINASE"/>
    <property type="match status" value="1"/>
</dbReference>
<dbReference type="InterPro" id="IPR036641">
    <property type="entry name" value="HPT_dom_sf"/>
</dbReference>
<dbReference type="InterPro" id="IPR001789">
    <property type="entry name" value="Sig_transdc_resp-reg_receiver"/>
</dbReference>
<dbReference type="InterPro" id="IPR011006">
    <property type="entry name" value="CheY-like_superfamily"/>
</dbReference>
<accession>A0A917AB17</accession>
<evidence type="ECO:0000256" key="3">
    <source>
        <dbReference type="ARBA" id="ARBA00022679"/>
    </source>
</evidence>
<keyword evidence="9" id="KW-1185">Reference proteome</keyword>
<reference evidence="8" key="2">
    <citation type="submission" date="2020-09" db="EMBL/GenBank/DDBJ databases">
        <authorList>
            <person name="Sun Q."/>
            <person name="Zhou Y."/>
        </authorList>
    </citation>
    <scope>NUCLEOTIDE SEQUENCE</scope>
    <source>
        <strain evidence="8">CGMCC 1.16012</strain>
    </source>
</reference>
<evidence type="ECO:0000256" key="5">
    <source>
        <dbReference type="PROSITE-ProRule" id="PRU00169"/>
    </source>
</evidence>
<dbReference type="PROSITE" id="PS50110">
    <property type="entry name" value="RESPONSE_REGULATORY"/>
    <property type="match status" value="1"/>
</dbReference>
<keyword evidence="5" id="KW-0597">Phosphoprotein</keyword>
<dbReference type="Proteomes" id="UP000606730">
    <property type="component" value="Unassembled WGS sequence"/>
</dbReference>
<dbReference type="SUPFAM" id="SSF55874">
    <property type="entry name" value="ATPase domain of HSP90 chaperone/DNA topoisomerase II/histidine kinase"/>
    <property type="match status" value="1"/>
</dbReference>
<name>A0A917AB17_9RHOB</name>
<sequence>MSHTAQEVLERATLLDHDIRNAAADILGGFENADLQALDETSRHHLDQALQACRQMLQLSQAALTLATGDTRFIEGPETAMCLRNFMRTLSARYNGLPVTVDHCDPSSGLPQTLHVPLHTMERILTNLIGNAIKYGNGKPVSVTVDLDLQNALIFAVSDQGPGFSDEAKSRLFEFSGRDSENGLPGSGHGLHIANSLARDLQGRLTMETSSTSGTTVSLHLPKQVWSAGKSESSKEMMDLSGQSVLIVEDSRTLQMVLQRMVESMGARATVASDGIFALERLAAQNFDLALVDIEMPRMSGLDLIRNMRRQGSPTSDLPVLAVTAYVLNADRQEIYDVGADGILVKPVLSAIALSEGIETALVTRRSAKEDPLPEVDGPDPTHIDRLLAFCDTQQAQDLIMRLIADLENVALVLERAPKVKDFNELRSAAHILVALSGAVGAVGLQKIAERLNAAAKAKHCEEGNELCTTALDGTLALIEALQRDYEYRFGDHA</sequence>
<evidence type="ECO:0000259" key="6">
    <source>
        <dbReference type="PROSITE" id="PS50109"/>
    </source>
</evidence>
<gene>
    <name evidence="8" type="ORF">GCM10011517_03780</name>
</gene>
<dbReference type="SMART" id="SM00387">
    <property type="entry name" value="HATPase_c"/>
    <property type="match status" value="1"/>
</dbReference>
<dbReference type="CDD" id="cd00075">
    <property type="entry name" value="HATPase"/>
    <property type="match status" value="1"/>
</dbReference>
<dbReference type="PRINTS" id="PR00344">
    <property type="entry name" value="BCTRLSENSOR"/>
</dbReference>
<dbReference type="SMART" id="SM00448">
    <property type="entry name" value="REC"/>
    <property type="match status" value="1"/>
</dbReference>
<feature type="domain" description="Response regulatory" evidence="7">
    <location>
        <begin position="244"/>
        <end position="361"/>
    </location>
</feature>
<dbReference type="EC" id="2.7.13.3" evidence="2"/>
<dbReference type="Pfam" id="PF00072">
    <property type="entry name" value="Response_reg"/>
    <property type="match status" value="1"/>
</dbReference>
<dbReference type="EMBL" id="BMKN01000001">
    <property type="protein sequence ID" value="GGE39313.1"/>
    <property type="molecule type" value="Genomic_DNA"/>
</dbReference>
<reference evidence="8" key="1">
    <citation type="journal article" date="2014" name="Int. J. Syst. Evol. Microbiol.">
        <title>Complete genome sequence of Corynebacterium casei LMG S-19264T (=DSM 44701T), isolated from a smear-ripened cheese.</title>
        <authorList>
            <consortium name="US DOE Joint Genome Institute (JGI-PGF)"/>
            <person name="Walter F."/>
            <person name="Albersmeier A."/>
            <person name="Kalinowski J."/>
            <person name="Ruckert C."/>
        </authorList>
    </citation>
    <scope>NUCLEOTIDE SEQUENCE</scope>
    <source>
        <strain evidence="8">CGMCC 1.16012</strain>
    </source>
</reference>
<comment type="catalytic activity">
    <reaction evidence="1">
        <text>ATP + protein L-histidine = ADP + protein N-phospho-L-histidine.</text>
        <dbReference type="EC" id="2.7.13.3"/>
    </reaction>
</comment>
<evidence type="ECO:0000313" key="9">
    <source>
        <dbReference type="Proteomes" id="UP000606730"/>
    </source>
</evidence>
<dbReference type="CDD" id="cd17546">
    <property type="entry name" value="REC_hyHK_CKI1_RcsC-like"/>
    <property type="match status" value="1"/>
</dbReference>
<keyword evidence="3" id="KW-0808">Transferase</keyword>
<dbReference type="AlphaFoldDB" id="A0A917AB17"/>
<dbReference type="PROSITE" id="PS50109">
    <property type="entry name" value="HIS_KIN"/>
    <property type="match status" value="1"/>
</dbReference>
<keyword evidence="4" id="KW-0418">Kinase</keyword>
<dbReference type="Gene3D" id="3.40.50.2300">
    <property type="match status" value="1"/>
</dbReference>
<dbReference type="InterPro" id="IPR004358">
    <property type="entry name" value="Sig_transdc_His_kin-like_C"/>
</dbReference>
<evidence type="ECO:0000313" key="8">
    <source>
        <dbReference type="EMBL" id="GGE39313.1"/>
    </source>
</evidence>
<dbReference type="InterPro" id="IPR036890">
    <property type="entry name" value="HATPase_C_sf"/>
</dbReference>
<evidence type="ECO:0000256" key="2">
    <source>
        <dbReference type="ARBA" id="ARBA00012438"/>
    </source>
</evidence>
<dbReference type="GO" id="GO:0009927">
    <property type="term" value="F:histidine phosphotransfer kinase activity"/>
    <property type="evidence" value="ECO:0007669"/>
    <property type="project" value="TreeGrafter"/>
</dbReference>
<feature type="domain" description="Histidine kinase" evidence="6">
    <location>
        <begin position="14"/>
        <end position="225"/>
    </location>
</feature>
<evidence type="ECO:0000256" key="4">
    <source>
        <dbReference type="ARBA" id="ARBA00022777"/>
    </source>
</evidence>